<protein>
    <submittedName>
        <fullName evidence="1">Uncharacterized protein</fullName>
    </submittedName>
</protein>
<dbReference type="AlphaFoldDB" id="A0AAW1N5F9"/>
<dbReference type="Proteomes" id="UP001458880">
    <property type="component" value="Unassembled WGS sequence"/>
</dbReference>
<keyword evidence="2" id="KW-1185">Reference proteome</keyword>
<proteinExistence type="predicted"/>
<sequence length="92" mass="10624">MLNTLNKKDSFDGADINNECIEKDEDLLPNETWLNEKSDGEAEIVSNNFSVKSNETEETNVPLHDILVLQRLKEKAFMKQYKEAKQKTITCF</sequence>
<organism evidence="1 2">
    <name type="scientific">Popillia japonica</name>
    <name type="common">Japanese beetle</name>
    <dbReference type="NCBI Taxonomy" id="7064"/>
    <lineage>
        <taxon>Eukaryota</taxon>
        <taxon>Metazoa</taxon>
        <taxon>Ecdysozoa</taxon>
        <taxon>Arthropoda</taxon>
        <taxon>Hexapoda</taxon>
        <taxon>Insecta</taxon>
        <taxon>Pterygota</taxon>
        <taxon>Neoptera</taxon>
        <taxon>Endopterygota</taxon>
        <taxon>Coleoptera</taxon>
        <taxon>Polyphaga</taxon>
        <taxon>Scarabaeiformia</taxon>
        <taxon>Scarabaeidae</taxon>
        <taxon>Rutelinae</taxon>
        <taxon>Popillia</taxon>
    </lineage>
</organism>
<gene>
    <name evidence="1" type="ORF">QE152_g1758</name>
</gene>
<reference evidence="1 2" key="1">
    <citation type="journal article" date="2024" name="BMC Genomics">
        <title>De novo assembly and annotation of Popillia japonica's genome with initial clues to its potential as an invasive pest.</title>
        <authorList>
            <person name="Cucini C."/>
            <person name="Boschi S."/>
            <person name="Funari R."/>
            <person name="Cardaioli E."/>
            <person name="Iannotti N."/>
            <person name="Marturano G."/>
            <person name="Paoli F."/>
            <person name="Bruttini M."/>
            <person name="Carapelli A."/>
            <person name="Frati F."/>
            <person name="Nardi F."/>
        </authorList>
    </citation>
    <scope>NUCLEOTIDE SEQUENCE [LARGE SCALE GENOMIC DNA]</scope>
    <source>
        <strain evidence="1">DMR45628</strain>
    </source>
</reference>
<accession>A0AAW1N5F9</accession>
<name>A0AAW1N5F9_POPJA</name>
<dbReference type="EMBL" id="JASPKY010000010">
    <property type="protein sequence ID" value="KAK9753787.1"/>
    <property type="molecule type" value="Genomic_DNA"/>
</dbReference>
<evidence type="ECO:0000313" key="1">
    <source>
        <dbReference type="EMBL" id="KAK9753787.1"/>
    </source>
</evidence>
<evidence type="ECO:0000313" key="2">
    <source>
        <dbReference type="Proteomes" id="UP001458880"/>
    </source>
</evidence>
<comment type="caution">
    <text evidence="1">The sequence shown here is derived from an EMBL/GenBank/DDBJ whole genome shotgun (WGS) entry which is preliminary data.</text>
</comment>